<dbReference type="Gene3D" id="2.30.29.30">
    <property type="entry name" value="Pleckstrin-homology domain (PH domain)/Phosphotyrosine-binding domain (PTB)"/>
    <property type="match status" value="1"/>
</dbReference>
<evidence type="ECO:0000256" key="1">
    <source>
        <dbReference type="ARBA" id="ARBA00004123"/>
    </source>
</evidence>
<dbReference type="SUPFAM" id="SSF50729">
    <property type="entry name" value="PH domain-like"/>
    <property type="match status" value="1"/>
</dbReference>
<dbReference type="InterPro" id="IPR027079">
    <property type="entry name" value="Tfb1/GTF2H1"/>
</dbReference>
<keyword evidence="3" id="KW-0677">Repeat</keyword>
<feature type="domain" description="BSD" evidence="8">
    <location>
        <begin position="221"/>
        <end position="272"/>
    </location>
</feature>
<evidence type="ECO:0000256" key="3">
    <source>
        <dbReference type="ARBA" id="ARBA00022737"/>
    </source>
</evidence>
<gene>
    <name evidence="9" type="ORF">EJ05DRAFT_132284</name>
</gene>
<dbReference type="InterPro" id="IPR005607">
    <property type="entry name" value="BSD_dom"/>
</dbReference>
<dbReference type="Proteomes" id="UP000799437">
    <property type="component" value="Unassembled WGS sequence"/>
</dbReference>
<dbReference type="GO" id="GO:0000439">
    <property type="term" value="C:transcription factor TFIIH core complex"/>
    <property type="evidence" value="ECO:0007669"/>
    <property type="project" value="InterPro"/>
</dbReference>
<organism evidence="9 10">
    <name type="scientific">Pseudovirgaria hyperparasitica</name>
    <dbReference type="NCBI Taxonomy" id="470096"/>
    <lineage>
        <taxon>Eukaryota</taxon>
        <taxon>Fungi</taxon>
        <taxon>Dikarya</taxon>
        <taxon>Ascomycota</taxon>
        <taxon>Pezizomycotina</taxon>
        <taxon>Dothideomycetes</taxon>
        <taxon>Dothideomycetes incertae sedis</taxon>
        <taxon>Acrospermales</taxon>
        <taxon>Acrospermaceae</taxon>
        <taxon>Pseudovirgaria</taxon>
    </lineage>
</organism>
<evidence type="ECO:0000256" key="4">
    <source>
        <dbReference type="ARBA" id="ARBA00023015"/>
    </source>
</evidence>
<dbReference type="SMART" id="SM00751">
    <property type="entry name" value="BSD"/>
    <property type="match status" value="1"/>
</dbReference>
<evidence type="ECO:0000256" key="2">
    <source>
        <dbReference type="ARBA" id="ARBA00009448"/>
    </source>
</evidence>
<dbReference type="CDD" id="cd13229">
    <property type="entry name" value="PH_TFIIH"/>
    <property type="match status" value="1"/>
</dbReference>
<dbReference type="GO" id="GO:0006351">
    <property type="term" value="P:DNA-templated transcription"/>
    <property type="evidence" value="ECO:0007669"/>
    <property type="project" value="InterPro"/>
</dbReference>
<dbReference type="RefSeq" id="XP_033597200.1">
    <property type="nucleotide sequence ID" value="XM_033739160.1"/>
</dbReference>
<keyword evidence="10" id="KW-1185">Reference proteome</keyword>
<dbReference type="PROSITE" id="PS50858">
    <property type="entry name" value="BSD"/>
    <property type="match status" value="1"/>
</dbReference>
<dbReference type="AlphaFoldDB" id="A0A6A6VY35"/>
<comment type="subcellular location">
    <subcellularLocation>
        <location evidence="1">Nucleus</location>
    </subcellularLocation>
</comment>
<sequence>MSSVASSYKKQNGTLSISKDNREVSWIQTGAAAPTIRLLVADISNLQQTPEKSPKVSIKIFTQTAGANKPEDFTFSLTSATTARADQAAITKILRQEIENIRARKQQPVASATVPDDPGAPPAAFAIAQALAVSTGSNDSAFTDAKLLANSELQRSLLQSNVDLKQRFMQALTDKPDNISTHQFASQFWVTRVHLLREHAVSRGQTQGSYNVLSEVKPKNVDGTNRLNLSKEQIQLIFKQHPLVKKVYNESVPAMNEMEFWSRFFVSRLIKKLKGEKITENDPTDPKLDRYLSLGDGADVPVQLDGAHIPRFIDLEGNEQNHSQKRGNAPDMTMQPNNHEKVPILRVLNSMSEKMMADTATAKGEVHGPVGLDEETFNEIRLRDLQKDSLDNRIMLNIKDQKRFHTTEGGDHRSKEAIIYARQNPQNVLATISNESRSLTRFNSLHSGLDLEEALGINDDSSSEDEQHHQKRTLHIGSKSGRAAATKQIVGAIRQKRAQTDDYSAPPGSFAPVPFENTDLTIEIRDSLALTHSTTIEFLHYFWSVFHSGDPERAGEAQNMIGALDKSLDRIKANAKQAEAGRRAYIDRLNAQLEEHFRRSGKRKKLDLRQAPGGAEAVNAMMAPTVRAIKEASDRFREEYELQISQSKAVS</sequence>
<evidence type="ECO:0000256" key="5">
    <source>
        <dbReference type="ARBA" id="ARBA00023163"/>
    </source>
</evidence>
<keyword evidence="5" id="KW-0804">Transcription</keyword>
<evidence type="ECO:0000313" key="10">
    <source>
        <dbReference type="Proteomes" id="UP000799437"/>
    </source>
</evidence>
<evidence type="ECO:0000313" key="9">
    <source>
        <dbReference type="EMBL" id="KAF2754749.1"/>
    </source>
</evidence>
<proteinExistence type="inferred from homology"/>
<evidence type="ECO:0000259" key="8">
    <source>
        <dbReference type="PROSITE" id="PS50858"/>
    </source>
</evidence>
<dbReference type="OrthoDB" id="360521at2759"/>
<dbReference type="Pfam" id="PF08567">
    <property type="entry name" value="PH_TFIIH"/>
    <property type="match status" value="1"/>
</dbReference>
<dbReference type="Pfam" id="PF03909">
    <property type="entry name" value="BSD"/>
    <property type="match status" value="2"/>
</dbReference>
<comment type="similarity">
    <text evidence="2">Belongs to the TFB1 family.</text>
</comment>
<dbReference type="EMBL" id="ML996579">
    <property type="protein sequence ID" value="KAF2754749.1"/>
    <property type="molecule type" value="Genomic_DNA"/>
</dbReference>
<name>A0A6A6VY35_9PEZI</name>
<evidence type="ECO:0000256" key="6">
    <source>
        <dbReference type="ARBA" id="ARBA00023242"/>
    </source>
</evidence>
<keyword evidence="6" id="KW-0539">Nucleus</keyword>
<feature type="region of interest" description="Disordered" evidence="7">
    <location>
        <begin position="318"/>
        <end position="337"/>
    </location>
</feature>
<dbReference type="GO" id="GO:0006289">
    <property type="term" value="P:nucleotide-excision repair"/>
    <property type="evidence" value="ECO:0007669"/>
    <property type="project" value="InterPro"/>
</dbReference>
<protein>
    <submittedName>
        <fullName evidence="9">RNA polymerase II transcription factor-like protein</fullName>
    </submittedName>
</protein>
<accession>A0A6A6VY35</accession>
<evidence type="ECO:0000256" key="7">
    <source>
        <dbReference type="SAM" id="MobiDB-lite"/>
    </source>
</evidence>
<dbReference type="GeneID" id="54480214"/>
<dbReference type="InterPro" id="IPR011993">
    <property type="entry name" value="PH-like_dom_sf"/>
</dbReference>
<dbReference type="SUPFAM" id="SSF140383">
    <property type="entry name" value="BSD domain-like"/>
    <property type="match status" value="1"/>
</dbReference>
<keyword evidence="4" id="KW-0805">Transcription regulation</keyword>
<reference evidence="9" key="1">
    <citation type="journal article" date="2020" name="Stud. Mycol.">
        <title>101 Dothideomycetes genomes: a test case for predicting lifestyles and emergence of pathogens.</title>
        <authorList>
            <person name="Haridas S."/>
            <person name="Albert R."/>
            <person name="Binder M."/>
            <person name="Bloem J."/>
            <person name="Labutti K."/>
            <person name="Salamov A."/>
            <person name="Andreopoulos B."/>
            <person name="Baker S."/>
            <person name="Barry K."/>
            <person name="Bills G."/>
            <person name="Bluhm B."/>
            <person name="Cannon C."/>
            <person name="Castanera R."/>
            <person name="Culley D."/>
            <person name="Daum C."/>
            <person name="Ezra D."/>
            <person name="Gonzalez J."/>
            <person name="Henrissat B."/>
            <person name="Kuo A."/>
            <person name="Liang C."/>
            <person name="Lipzen A."/>
            <person name="Lutzoni F."/>
            <person name="Magnuson J."/>
            <person name="Mondo S."/>
            <person name="Nolan M."/>
            <person name="Ohm R."/>
            <person name="Pangilinan J."/>
            <person name="Park H.-J."/>
            <person name="Ramirez L."/>
            <person name="Alfaro M."/>
            <person name="Sun H."/>
            <person name="Tritt A."/>
            <person name="Yoshinaga Y."/>
            <person name="Zwiers L.-H."/>
            <person name="Turgeon B."/>
            <person name="Goodwin S."/>
            <person name="Spatafora J."/>
            <person name="Crous P."/>
            <person name="Grigoriev I."/>
        </authorList>
    </citation>
    <scope>NUCLEOTIDE SEQUENCE</scope>
    <source>
        <strain evidence="9">CBS 121739</strain>
    </source>
</reference>
<dbReference type="PANTHER" id="PTHR12856">
    <property type="entry name" value="TRANSCRIPTION INITIATION FACTOR IIH-RELATED"/>
    <property type="match status" value="1"/>
</dbReference>
<feature type="region of interest" description="Disordered" evidence="7">
    <location>
        <begin position="459"/>
        <end position="480"/>
    </location>
</feature>
<dbReference type="InterPro" id="IPR013876">
    <property type="entry name" value="TFIIH_BTF_p62_N"/>
</dbReference>
<dbReference type="InterPro" id="IPR035925">
    <property type="entry name" value="BSD_dom_sf"/>
</dbReference>